<dbReference type="AlphaFoldDB" id="A0A7C4S5M3"/>
<accession>A0A7C4S5M3</accession>
<reference evidence="2" key="1">
    <citation type="journal article" date="2020" name="mSystems">
        <title>Genome- and Community-Level Interaction Insights into Carbon Utilization and Element Cycling Functions of Hydrothermarchaeota in Hydrothermal Sediment.</title>
        <authorList>
            <person name="Zhou Z."/>
            <person name="Liu Y."/>
            <person name="Xu W."/>
            <person name="Pan J."/>
            <person name="Luo Z.H."/>
            <person name="Li M."/>
        </authorList>
    </citation>
    <scope>NUCLEOTIDE SEQUENCE [LARGE SCALE GENOMIC DNA]</scope>
    <source>
        <strain evidence="2">SpSt-62</strain>
        <strain evidence="1">SpSt-97</strain>
    </source>
</reference>
<gene>
    <name evidence="2" type="ORF">ENT89_04665</name>
    <name evidence="1" type="ORF">ENX77_05290</name>
</gene>
<proteinExistence type="predicted"/>
<comment type="caution">
    <text evidence="2">The sequence shown here is derived from an EMBL/GenBank/DDBJ whole genome shotgun (WGS) entry which is preliminary data.</text>
</comment>
<name>A0A7C4S5M3_9EURY</name>
<sequence>MGNYNHLEVDEKEPGPDEVCLGRLTVKKIRQEISLCPEKVKGRVKSVYICSVDDLLNLTNRIAEDLDVSDEEALHIAVLHYMEARDEAPKRRS</sequence>
<dbReference type="EMBL" id="DTAK01000036">
    <property type="protein sequence ID" value="HGU59453.1"/>
    <property type="molecule type" value="Genomic_DNA"/>
</dbReference>
<protein>
    <submittedName>
        <fullName evidence="2">Uncharacterized protein</fullName>
    </submittedName>
</protein>
<organism evidence="2">
    <name type="scientific">Geoglobus ahangari</name>
    <dbReference type="NCBI Taxonomy" id="113653"/>
    <lineage>
        <taxon>Archaea</taxon>
        <taxon>Methanobacteriati</taxon>
        <taxon>Methanobacteriota</taxon>
        <taxon>Archaeoglobi</taxon>
        <taxon>Archaeoglobales</taxon>
        <taxon>Archaeoglobaceae</taxon>
        <taxon>Geoglobus</taxon>
    </lineage>
</organism>
<evidence type="ECO:0000313" key="1">
    <source>
        <dbReference type="EMBL" id="HGE66516.1"/>
    </source>
</evidence>
<dbReference type="EMBL" id="DTPI01000030">
    <property type="protein sequence ID" value="HGE66516.1"/>
    <property type="molecule type" value="Genomic_DNA"/>
</dbReference>
<evidence type="ECO:0000313" key="2">
    <source>
        <dbReference type="EMBL" id="HGU59453.1"/>
    </source>
</evidence>